<keyword evidence="3" id="KW-1185">Reference proteome</keyword>
<evidence type="ECO:0000313" key="2">
    <source>
        <dbReference type="EMBL" id="MEJ1155531.1"/>
    </source>
</evidence>
<dbReference type="RefSeq" id="WP_337337964.1">
    <property type="nucleotide sequence ID" value="NZ_JBBDGL010000002.1"/>
</dbReference>
<name>A0ABU8LV44_9MICO</name>
<protein>
    <submittedName>
        <fullName evidence="2">Uncharacterized protein</fullName>
    </submittedName>
</protein>
<accession>A0ABU8LV44</accession>
<dbReference type="Proteomes" id="UP001368654">
    <property type="component" value="Unassembled WGS sequence"/>
</dbReference>
<proteinExistence type="predicted"/>
<dbReference type="EMBL" id="JBBDGL010000002">
    <property type="protein sequence ID" value="MEJ1155531.1"/>
    <property type="molecule type" value="Genomic_DNA"/>
</dbReference>
<feature type="region of interest" description="Disordered" evidence="1">
    <location>
        <begin position="309"/>
        <end position="355"/>
    </location>
</feature>
<reference evidence="2 3" key="1">
    <citation type="submission" date="2024-02" db="EMBL/GenBank/DDBJ databases">
        <authorList>
            <person name="Saticioglu I.B."/>
        </authorList>
    </citation>
    <scope>NUCLEOTIDE SEQUENCE [LARGE SCALE GENOMIC DNA]</scope>
    <source>
        <strain evidence="2 3">Mu-86</strain>
    </source>
</reference>
<feature type="compositionally biased region" description="Basic and acidic residues" evidence="1">
    <location>
        <begin position="341"/>
        <end position="353"/>
    </location>
</feature>
<organism evidence="2 3">
    <name type="scientific">Microbacterium marmarense</name>
    <dbReference type="NCBI Taxonomy" id="3122051"/>
    <lineage>
        <taxon>Bacteria</taxon>
        <taxon>Bacillati</taxon>
        <taxon>Actinomycetota</taxon>
        <taxon>Actinomycetes</taxon>
        <taxon>Micrococcales</taxon>
        <taxon>Microbacteriaceae</taxon>
        <taxon>Microbacterium</taxon>
    </lineage>
</organism>
<sequence length="444" mass="47318">MTNMPTDPSTPRTALSAPYRGIRPVRAGDDAPFGGMLTTVESGDACVLIDARSLPEQWDGWSADPDGHLVTPLAIVRRSDGHDVAMPVLTERVEDFVARRQNLGAALTKGERVTLAVSIVRGLSEVTDSAAVAGQWWLTQSGRPVLAAGTSTQMAWEHSLSLIRAISENDAAGPVWAEALVALDGAVENEREYDRAEELLFTIAESSALATSAIGSTRKARDLASHTATTFDEILTPHSRGLTERLARHVDADLADTFSRATTVVWRWLTTSRRSTSKRAPWLVAAAVTATVLAGGLFWPTELGAPATAELPSPSATAMVSEDSDPGVSPTESPAPENDAADEKESSGARTDTDIATAVDSLLTRRADCEGDDGCETAFAVESGFVPPAGVIDLPSDQRSETLIDEYGGVAVVQVEARGGESQIVVIERRNDEWLLRDVYDAEQ</sequence>
<evidence type="ECO:0000313" key="3">
    <source>
        <dbReference type="Proteomes" id="UP001368654"/>
    </source>
</evidence>
<comment type="caution">
    <text evidence="2">The sequence shown here is derived from an EMBL/GenBank/DDBJ whole genome shotgun (WGS) entry which is preliminary data.</text>
</comment>
<evidence type="ECO:0000256" key="1">
    <source>
        <dbReference type="SAM" id="MobiDB-lite"/>
    </source>
</evidence>
<gene>
    <name evidence="2" type="ORF">WDU96_07955</name>
</gene>